<dbReference type="SUPFAM" id="SSF52833">
    <property type="entry name" value="Thioredoxin-like"/>
    <property type="match status" value="1"/>
</dbReference>
<dbReference type="PANTHER" id="PTHR10681">
    <property type="entry name" value="THIOREDOXIN PEROXIDASE"/>
    <property type="match status" value="1"/>
</dbReference>
<keyword evidence="4 7" id="KW-0560">Oxidoreductase</keyword>
<dbReference type="PANTHER" id="PTHR10681:SF128">
    <property type="entry name" value="THIOREDOXIN-DEPENDENT PEROXIDE REDUCTASE, MITOCHONDRIAL"/>
    <property type="match status" value="1"/>
</dbReference>
<dbReference type="InterPro" id="IPR036249">
    <property type="entry name" value="Thioredoxin-like_sf"/>
</dbReference>
<dbReference type="Gene3D" id="3.30.1020.10">
    <property type="entry name" value="Antioxidant, Horf6, Chain A, domain2"/>
    <property type="match status" value="1"/>
</dbReference>
<comment type="similarity">
    <text evidence="6">Belongs to the peroxiredoxin family. Prx6 subfamily.</text>
</comment>
<reference evidence="10" key="1">
    <citation type="journal article" date="2022" name="New Phytol.">
        <title>Evolutionary transition to the ectomycorrhizal habit in the genomes of a hyperdiverse lineage of mushroom-forming fungi.</title>
        <authorList>
            <person name="Looney B."/>
            <person name="Miyauchi S."/>
            <person name="Morin E."/>
            <person name="Drula E."/>
            <person name="Courty P.E."/>
            <person name="Kohler A."/>
            <person name="Kuo A."/>
            <person name="LaButti K."/>
            <person name="Pangilinan J."/>
            <person name="Lipzen A."/>
            <person name="Riley R."/>
            <person name="Andreopoulos W."/>
            <person name="He G."/>
            <person name="Johnson J."/>
            <person name="Nolan M."/>
            <person name="Tritt A."/>
            <person name="Barry K.W."/>
            <person name="Grigoriev I.V."/>
            <person name="Nagy L.G."/>
            <person name="Hibbett D."/>
            <person name="Henrissat B."/>
            <person name="Matheny P.B."/>
            <person name="Labbe J."/>
            <person name="Martin F.M."/>
        </authorList>
    </citation>
    <scope>NUCLEOTIDE SEQUENCE</scope>
    <source>
        <strain evidence="10">BPL690</strain>
    </source>
</reference>
<evidence type="ECO:0000313" key="11">
    <source>
        <dbReference type="Proteomes" id="UP001203297"/>
    </source>
</evidence>
<dbReference type="InterPro" id="IPR024706">
    <property type="entry name" value="Peroxiredoxin_AhpC-typ"/>
</dbReference>
<keyword evidence="5 7" id="KW-0676">Redox-active center</keyword>
<dbReference type="GO" id="GO:0033554">
    <property type="term" value="P:cellular response to stress"/>
    <property type="evidence" value="ECO:0007669"/>
    <property type="project" value="TreeGrafter"/>
</dbReference>
<gene>
    <name evidence="10" type="ORF">B0F90DRAFT_1809957</name>
</gene>
<dbReference type="Pfam" id="PF00578">
    <property type="entry name" value="AhpC-TSA"/>
    <property type="match status" value="1"/>
</dbReference>
<comment type="similarity">
    <text evidence="1">Belongs to the peroxiredoxin family. AhpC/Prx1 subfamily.</text>
</comment>
<feature type="active site" description="Cysteine sulfenic acid (-SOH) intermediate; for peroxidase activity" evidence="8">
    <location>
        <position position="46"/>
    </location>
</feature>
<evidence type="ECO:0000256" key="6">
    <source>
        <dbReference type="ARBA" id="ARBA00025719"/>
    </source>
</evidence>
<keyword evidence="2 7" id="KW-0575">Peroxidase</keyword>
<dbReference type="GO" id="GO:0008379">
    <property type="term" value="F:thioredoxin peroxidase activity"/>
    <property type="evidence" value="ECO:0007669"/>
    <property type="project" value="TreeGrafter"/>
</dbReference>
<evidence type="ECO:0000259" key="9">
    <source>
        <dbReference type="PROSITE" id="PS51352"/>
    </source>
</evidence>
<dbReference type="InterPro" id="IPR019479">
    <property type="entry name" value="Peroxiredoxin_C"/>
</dbReference>
<dbReference type="InterPro" id="IPR013766">
    <property type="entry name" value="Thioredoxin_domain"/>
</dbReference>
<dbReference type="CDD" id="cd03016">
    <property type="entry name" value="PRX_1cys"/>
    <property type="match status" value="1"/>
</dbReference>
<protein>
    <submittedName>
        <fullName evidence="10">1-Cys peroxiredoxin</fullName>
    </submittedName>
</protein>
<dbReference type="Pfam" id="PF10417">
    <property type="entry name" value="1-cysPrx_C"/>
    <property type="match status" value="1"/>
</dbReference>
<comment type="caution">
    <text evidence="10">The sequence shown here is derived from an EMBL/GenBank/DDBJ whole genome shotgun (WGS) entry which is preliminary data.</text>
</comment>
<evidence type="ECO:0000256" key="7">
    <source>
        <dbReference type="PIRNR" id="PIRNR000239"/>
    </source>
</evidence>
<proteinExistence type="inferred from homology"/>
<dbReference type="GO" id="GO:0042744">
    <property type="term" value="P:hydrogen peroxide catabolic process"/>
    <property type="evidence" value="ECO:0007669"/>
    <property type="project" value="TreeGrafter"/>
</dbReference>
<dbReference type="FunFam" id="3.40.30.10:FF:000011">
    <property type="entry name" value="Peroxiredoxin PRX1"/>
    <property type="match status" value="1"/>
</dbReference>
<dbReference type="InterPro" id="IPR045020">
    <property type="entry name" value="PRX_1cys"/>
</dbReference>
<evidence type="ECO:0000256" key="5">
    <source>
        <dbReference type="ARBA" id="ARBA00023284"/>
    </source>
</evidence>
<dbReference type="PROSITE" id="PS51352">
    <property type="entry name" value="THIOREDOXIN_2"/>
    <property type="match status" value="1"/>
</dbReference>
<keyword evidence="11" id="KW-1185">Reference proteome</keyword>
<dbReference type="GO" id="GO:0006979">
    <property type="term" value="P:response to oxidative stress"/>
    <property type="evidence" value="ECO:0007669"/>
    <property type="project" value="TreeGrafter"/>
</dbReference>
<dbReference type="InterPro" id="IPR000866">
    <property type="entry name" value="AhpC/TSA"/>
</dbReference>
<dbReference type="EMBL" id="WTXG01000012">
    <property type="protein sequence ID" value="KAI0301861.1"/>
    <property type="molecule type" value="Genomic_DNA"/>
</dbReference>
<organism evidence="10 11">
    <name type="scientific">Multifurca ochricompacta</name>
    <dbReference type="NCBI Taxonomy" id="376703"/>
    <lineage>
        <taxon>Eukaryota</taxon>
        <taxon>Fungi</taxon>
        <taxon>Dikarya</taxon>
        <taxon>Basidiomycota</taxon>
        <taxon>Agaricomycotina</taxon>
        <taxon>Agaricomycetes</taxon>
        <taxon>Russulales</taxon>
        <taxon>Russulaceae</taxon>
        <taxon>Multifurca</taxon>
    </lineage>
</organism>
<dbReference type="InterPro" id="IPR050217">
    <property type="entry name" value="Peroxiredoxin"/>
</dbReference>
<dbReference type="Gene3D" id="3.40.30.10">
    <property type="entry name" value="Glutaredoxin"/>
    <property type="match status" value="1"/>
</dbReference>
<keyword evidence="3 7" id="KW-0049">Antioxidant</keyword>
<evidence type="ECO:0000313" key="10">
    <source>
        <dbReference type="EMBL" id="KAI0301861.1"/>
    </source>
</evidence>
<evidence type="ECO:0000256" key="1">
    <source>
        <dbReference type="ARBA" id="ARBA00009796"/>
    </source>
</evidence>
<feature type="domain" description="Thioredoxin" evidence="9">
    <location>
        <begin position="4"/>
        <end position="167"/>
    </location>
</feature>
<dbReference type="AlphaFoldDB" id="A0AAD4M5F5"/>
<evidence type="ECO:0000256" key="3">
    <source>
        <dbReference type="ARBA" id="ARBA00022862"/>
    </source>
</evidence>
<evidence type="ECO:0000256" key="2">
    <source>
        <dbReference type="ARBA" id="ARBA00022559"/>
    </source>
</evidence>
<comment type="function">
    <text evidence="7">Thiol-specific peroxidase that catalyzes the reduction of hydrogen peroxide and organic hydroperoxides to water and alcohols, respectively.</text>
</comment>
<dbReference type="Proteomes" id="UP001203297">
    <property type="component" value="Unassembled WGS sequence"/>
</dbReference>
<evidence type="ECO:0000256" key="8">
    <source>
        <dbReference type="PIRSR" id="PIRSR000239-1"/>
    </source>
</evidence>
<accession>A0AAD4M5F5</accession>
<sequence length="208" mass="23492">MPTLRLGSIAPDFEADTTKGSINFHQWIGDSWAILFSHPDDFTPVCTTELAEVSRRAADFEKRNVKVIGLSTNDVESHKRWILDINEWGKTDVQYPIIADADRKIATLYDMLDHQDATNVDKKGLPLTVRTVFVIDPKKVIRLTISYPAASGRNFDEIIRLLTDKHKVTTPVNWKQGDDVIVHAAVPAEEARKLFPNLWSIRTTSQPA</sequence>
<name>A0AAD4M5F5_9AGAM</name>
<evidence type="ECO:0000256" key="4">
    <source>
        <dbReference type="ARBA" id="ARBA00023002"/>
    </source>
</evidence>
<dbReference type="GO" id="GO:0005829">
    <property type="term" value="C:cytosol"/>
    <property type="evidence" value="ECO:0007669"/>
    <property type="project" value="TreeGrafter"/>
</dbReference>
<dbReference type="GO" id="GO:0045454">
    <property type="term" value="P:cell redox homeostasis"/>
    <property type="evidence" value="ECO:0007669"/>
    <property type="project" value="TreeGrafter"/>
</dbReference>
<dbReference type="PIRSF" id="PIRSF000239">
    <property type="entry name" value="AHPC"/>
    <property type="match status" value="1"/>
</dbReference>